<organism evidence="3 4">
    <name type="scientific">Agrococcus baldri</name>
    <dbReference type="NCBI Taxonomy" id="153730"/>
    <lineage>
        <taxon>Bacteria</taxon>
        <taxon>Bacillati</taxon>
        <taxon>Actinomycetota</taxon>
        <taxon>Actinomycetes</taxon>
        <taxon>Micrococcales</taxon>
        <taxon>Microbacteriaceae</taxon>
        <taxon>Agrococcus</taxon>
    </lineage>
</organism>
<evidence type="ECO:0000313" key="3">
    <source>
        <dbReference type="EMBL" id="SFS08701.1"/>
    </source>
</evidence>
<dbReference type="Gene3D" id="1.10.30.50">
    <property type="match status" value="1"/>
</dbReference>
<accession>A0AA94KZF0</accession>
<keyword evidence="3" id="KW-0255">Endonuclease</keyword>
<keyword evidence="3" id="KW-0540">Nuclease</keyword>
<dbReference type="AlphaFoldDB" id="A0AA94KZF0"/>
<comment type="caution">
    <text evidence="3">The sequence shown here is derived from an EMBL/GenBank/DDBJ whole genome shotgun (WGS) entry which is preliminary data.</text>
</comment>
<dbReference type="GO" id="GO:0003676">
    <property type="term" value="F:nucleic acid binding"/>
    <property type="evidence" value="ECO:0007669"/>
    <property type="project" value="InterPro"/>
</dbReference>
<evidence type="ECO:0000313" key="4">
    <source>
        <dbReference type="Proteomes" id="UP000198506"/>
    </source>
</evidence>
<gene>
    <name evidence="3" type="ORF">SAMN04487783_1143</name>
</gene>
<dbReference type="InterPro" id="IPR003615">
    <property type="entry name" value="HNH_nuc"/>
</dbReference>
<dbReference type="RefSeq" id="WP_092916783.1">
    <property type="nucleotide sequence ID" value="NZ_FOZN01000002.1"/>
</dbReference>
<keyword evidence="4" id="KW-1185">Reference proteome</keyword>
<protein>
    <submittedName>
        <fullName evidence="3">HNH endonuclease</fullName>
    </submittedName>
</protein>
<dbReference type="Pfam" id="PF01844">
    <property type="entry name" value="HNH"/>
    <property type="match status" value="1"/>
</dbReference>
<dbReference type="GO" id="GO:0004519">
    <property type="term" value="F:endonuclease activity"/>
    <property type="evidence" value="ECO:0007669"/>
    <property type="project" value="UniProtKB-KW"/>
</dbReference>
<feature type="domain" description="HNH nuclease" evidence="2">
    <location>
        <begin position="55"/>
        <end position="112"/>
    </location>
</feature>
<dbReference type="Proteomes" id="UP000198506">
    <property type="component" value="Unassembled WGS sequence"/>
</dbReference>
<keyword evidence="1" id="KW-0472">Membrane</keyword>
<keyword evidence="3" id="KW-0378">Hydrolase</keyword>
<evidence type="ECO:0000256" key="1">
    <source>
        <dbReference type="SAM" id="Phobius"/>
    </source>
</evidence>
<proteinExistence type="predicted"/>
<evidence type="ECO:0000259" key="2">
    <source>
        <dbReference type="SMART" id="SM00507"/>
    </source>
</evidence>
<dbReference type="EMBL" id="FOZN01000002">
    <property type="protein sequence ID" value="SFS08701.1"/>
    <property type="molecule type" value="Genomic_DNA"/>
</dbReference>
<dbReference type="InterPro" id="IPR002711">
    <property type="entry name" value="HNH"/>
</dbReference>
<dbReference type="CDD" id="cd00085">
    <property type="entry name" value="HNHc"/>
    <property type="match status" value="1"/>
</dbReference>
<sequence>MEIFGPLLAGFAPVVGPQLWWLIPVVVAALVLRFPMLGRGPNSSRRDPWRGFKFGARAAVLERAGGRCEGSAFLFWGRCDDPAVEVDHVMPWSRGGPTVVGNGQALCRAHNRLKGAWTPAWWYVLGLERRRRSYFPVGADVRVLAVMSGADRMLRERSAAKRV</sequence>
<name>A0AA94KZF0_9MICO</name>
<keyword evidence="1" id="KW-1133">Transmembrane helix</keyword>
<feature type="transmembrane region" description="Helical" evidence="1">
    <location>
        <begin position="19"/>
        <end position="36"/>
    </location>
</feature>
<dbReference type="SMART" id="SM00507">
    <property type="entry name" value="HNHc"/>
    <property type="match status" value="1"/>
</dbReference>
<reference evidence="3 4" key="1">
    <citation type="submission" date="2016-10" db="EMBL/GenBank/DDBJ databases">
        <authorList>
            <person name="Varghese N."/>
            <person name="Submissions S."/>
        </authorList>
    </citation>
    <scope>NUCLEOTIDE SEQUENCE [LARGE SCALE GENOMIC DNA]</scope>
    <source>
        <strain evidence="3 4">IAM 15147</strain>
    </source>
</reference>
<dbReference type="GO" id="GO:0008270">
    <property type="term" value="F:zinc ion binding"/>
    <property type="evidence" value="ECO:0007669"/>
    <property type="project" value="InterPro"/>
</dbReference>
<keyword evidence="1" id="KW-0812">Transmembrane</keyword>